<organism evidence="11 12">
    <name type="scientific">Splendidivirga corallicola</name>
    <dbReference type="NCBI Taxonomy" id="3051826"/>
    <lineage>
        <taxon>Bacteria</taxon>
        <taxon>Pseudomonadati</taxon>
        <taxon>Bacteroidota</taxon>
        <taxon>Cytophagia</taxon>
        <taxon>Cytophagales</taxon>
        <taxon>Splendidivirgaceae</taxon>
        <taxon>Splendidivirga</taxon>
    </lineage>
</organism>
<evidence type="ECO:0000256" key="1">
    <source>
        <dbReference type="ARBA" id="ARBA00000085"/>
    </source>
</evidence>
<evidence type="ECO:0000256" key="7">
    <source>
        <dbReference type="ARBA" id="ARBA00022840"/>
    </source>
</evidence>
<keyword evidence="9" id="KW-1133">Transmembrane helix</keyword>
<keyword evidence="9" id="KW-0812">Transmembrane</keyword>
<evidence type="ECO:0000259" key="10">
    <source>
        <dbReference type="Pfam" id="PF07568"/>
    </source>
</evidence>
<keyword evidence="6 11" id="KW-0418">Kinase</keyword>
<dbReference type="Gene3D" id="3.30.565.10">
    <property type="entry name" value="Histidine kinase-like ATPase, C-terminal domain"/>
    <property type="match status" value="1"/>
</dbReference>
<keyword evidence="4" id="KW-0808">Transferase</keyword>
<dbReference type="Pfam" id="PF13181">
    <property type="entry name" value="TPR_8"/>
    <property type="match status" value="3"/>
</dbReference>
<feature type="repeat" description="TPR" evidence="8">
    <location>
        <begin position="79"/>
        <end position="112"/>
    </location>
</feature>
<dbReference type="InterPro" id="IPR011990">
    <property type="entry name" value="TPR-like_helical_dom_sf"/>
</dbReference>
<evidence type="ECO:0000256" key="2">
    <source>
        <dbReference type="ARBA" id="ARBA00012438"/>
    </source>
</evidence>
<evidence type="ECO:0000256" key="5">
    <source>
        <dbReference type="ARBA" id="ARBA00022741"/>
    </source>
</evidence>
<keyword evidence="7" id="KW-0067">ATP-binding</keyword>
<reference evidence="11" key="1">
    <citation type="submission" date="2023-06" db="EMBL/GenBank/DDBJ databases">
        <title>Genomic of Parafulvivirga corallium.</title>
        <authorList>
            <person name="Wang G."/>
        </authorList>
    </citation>
    <scope>NUCLEOTIDE SEQUENCE</scope>
    <source>
        <strain evidence="11">BMA10</strain>
    </source>
</reference>
<evidence type="ECO:0000256" key="3">
    <source>
        <dbReference type="ARBA" id="ARBA00022553"/>
    </source>
</evidence>
<sequence>MLKKEGIRYYQEGNFPKADSIFRTCIIFAEVEKDWRSVGQCLNNLASVQFQLGQFAQGIFNYEKAMEVYKSHHLDTLLGESYLNLGLAYKKQAIYDSATANFYRGINLLEKLNVPTSLMRGYNMLGNTMRETGSLKAAKNSYQRALDLARSEKDETTIAAVFNNLGTVFRKENEIDSAIHYYRLSLELKSGTDQYKRLGNTYFNLGETFLDIQSTDSAKFYLLESMKYRKIANDNFGLAHSFISTIKVFLIRGEIDSISNHLVELHKLVSTISSKDLSLKALEVEKDYMIAVNNYKKANQLDFRIRKLRNEILNRDKQNLISSYEVLHNVLKLKETIVTQSQVLFWAFTVVALLLITGLFLFRERQKKKKAARIIETLFKDMHHRVKNNLSLLNGIITFHRRNLKDDTTKDILKNIGSQVDTINLIHQKLYLQSGEKVGNINLGEYLKELIENVFVSAGISEENSRLEFNFESVHVTAEKVNYIGLIVNEIATNTIKYGKSDDDQWSFFASLKSSENDVEIFLKDQGKGITEKPITGSKSIGMGLIELFSSQLNATIKVWSENGANFILRFKK</sequence>
<feature type="repeat" description="TPR" evidence="8">
    <location>
        <begin position="119"/>
        <end position="152"/>
    </location>
</feature>
<dbReference type="SMART" id="SM00028">
    <property type="entry name" value="TPR"/>
    <property type="match status" value="5"/>
</dbReference>
<evidence type="ECO:0000256" key="4">
    <source>
        <dbReference type="ARBA" id="ARBA00022679"/>
    </source>
</evidence>
<evidence type="ECO:0000256" key="9">
    <source>
        <dbReference type="SAM" id="Phobius"/>
    </source>
</evidence>
<evidence type="ECO:0000313" key="12">
    <source>
        <dbReference type="Proteomes" id="UP001172082"/>
    </source>
</evidence>
<dbReference type="InterPro" id="IPR011495">
    <property type="entry name" value="Sig_transdc_His_kin_sub2_dim/P"/>
</dbReference>
<feature type="domain" description="Signal transduction histidine kinase subgroup 2 dimerisation and phosphoacceptor" evidence="10">
    <location>
        <begin position="382"/>
        <end position="456"/>
    </location>
</feature>
<dbReference type="SUPFAM" id="SSF48452">
    <property type="entry name" value="TPR-like"/>
    <property type="match status" value="2"/>
</dbReference>
<dbReference type="Proteomes" id="UP001172082">
    <property type="component" value="Unassembled WGS sequence"/>
</dbReference>
<dbReference type="SUPFAM" id="SSF55874">
    <property type="entry name" value="ATPase domain of HSP90 chaperone/DNA topoisomerase II/histidine kinase"/>
    <property type="match status" value="1"/>
</dbReference>
<keyword evidence="3" id="KW-0597">Phosphoprotein</keyword>
<evidence type="ECO:0000256" key="8">
    <source>
        <dbReference type="PROSITE-ProRule" id="PRU00339"/>
    </source>
</evidence>
<dbReference type="PANTHER" id="PTHR41523:SF8">
    <property type="entry name" value="ETHYLENE RESPONSE SENSOR PROTEIN"/>
    <property type="match status" value="1"/>
</dbReference>
<dbReference type="GO" id="GO:0016301">
    <property type="term" value="F:kinase activity"/>
    <property type="evidence" value="ECO:0007669"/>
    <property type="project" value="UniProtKB-KW"/>
</dbReference>
<dbReference type="EMBL" id="JAUJEA010000002">
    <property type="protein sequence ID" value="MDN5201264.1"/>
    <property type="molecule type" value="Genomic_DNA"/>
</dbReference>
<evidence type="ECO:0000313" key="11">
    <source>
        <dbReference type="EMBL" id="MDN5201264.1"/>
    </source>
</evidence>
<dbReference type="InterPro" id="IPR019734">
    <property type="entry name" value="TPR_rpt"/>
</dbReference>
<name>A0ABT8KKM8_9BACT</name>
<accession>A0ABT8KKM8</accession>
<dbReference type="Gene3D" id="1.25.40.10">
    <property type="entry name" value="Tetratricopeptide repeat domain"/>
    <property type="match status" value="2"/>
</dbReference>
<keyword evidence="9" id="KW-0472">Membrane</keyword>
<evidence type="ECO:0000256" key="6">
    <source>
        <dbReference type="ARBA" id="ARBA00022777"/>
    </source>
</evidence>
<dbReference type="Pfam" id="PF07568">
    <property type="entry name" value="HisKA_2"/>
    <property type="match status" value="1"/>
</dbReference>
<dbReference type="PANTHER" id="PTHR41523">
    <property type="entry name" value="TWO-COMPONENT SYSTEM SENSOR PROTEIN"/>
    <property type="match status" value="1"/>
</dbReference>
<dbReference type="RefSeq" id="WP_346751290.1">
    <property type="nucleotide sequence ID" value="NZ_JAUJEA010000002.1"/>
</dbReference>
<dbReference type="PROSITE" id="PS50005">
    <property type="entry name" value="TPR"/>
    <property type="match status" value="3"/>
</dbReference>
<protein>
    <recommendedName>
        <fullName evidence="2">histidine kinase</fullName>
        <ecNumber evidence="2">2.7.13.3</ecNumber>
    </recommendedName>
</protein>
<comment type="catalytic activity">
    <reaction evidence="1">
        <text>ATP + protein L-histidine = ADP + protein N-phospho-L-histidine.</text>
        <dbReference type="EC" id="2.7.13.3"/>
    </reaction>
</comment>
<dbReference type="InterPro" id="IPR036890">
    <property type="entry name" value="HATPase_C_sf"/>
</dbReference>
<feature type="repeat" description="TPR" evidence="8">
    <location>
        <begin position="159"/>
        <end position="192"/>
    </location>
</feature>
<proteinExistence type="predicted"/>
<dbReference type="EC" id="2.7.13.3" evidence="2"/>
<keyword evidence="12" id="KW-1185">Reference proteome</keyword>
<feature type="transmembrane region" description="Helical" evidence="9">
    <location>
        <begin position="343"/>
        <end position="362"/>
    </location>
</feature>
<comment type="caution">
    <text evidence="11">The sequence shown here is derived from an EMBL/GenBank/DDBJ whole genome shotgun (WGS) entry which is preliminary data.</text>
</comment>
<keyword evidence="8" id="KW-0802">TPR repeat</keyword>
<keyword evidence="5" id="KW-0547">Nucleotide-binding</keyword>
<gene>
    <name evidence="11" type="ORF">QQ008_07825</name>
</gene>